<evidence type="ECO:0000259" key="1">
    <source>
        <dbReference type="Pfam" id="PF00501"/>
    </source>
</evidence>
<dbReference type="Pfam" id="PF00501">
    <property type="entry name" value="AMP-binding"/>
    <property type="match status" value="1"/>
</dbReference>
<dbReference type="OrthoDB" id="6433872at2759"/>
<dbReference type="PANTHER" id="PTHR42921:SF1">
    <property type="entry name" value="ACETOACETYL-COA SYNTHETASE"/>
    <property type="match status" value="1"/>
</dbReference>
<proteinExistence type="predicted"/>
<evidence type="ECO:0000313" key="3">
    <source>
        <dbReference type="Proteomes" id="UP000887116"/>
    </source>
</evidence>
<name>A0A8X6KQ79_TRICU</name>
<gene>
    <name evidence="2" type="primary">AACS</name>
    <name evidence="2" type="ORF">TNCT_652671</name>
</gene>
<dbReference type="InterPro" id="IPR020845">
    <property type="entry name" value="AMP-binding_CS"/>
</dbReference>
<sequence length="231" mass="25707">LLSKRFLESGRNADGSIPPMQFEQLSFSDPIFVSYTSGTTGLPKAIVHGIGYLLPVFRDFALHFDTDRNSVWYSVSPVGWASWNIFSSVIFTGAAVLLFEGSPYFLTPTYFWDLIDEHKISHLFISSSVVEEFQKRNYVPTQKHTLDSLKVFMAGGSVVKSQLYEFVREKVKKGIPFTSGFGATEILGSSFVFESTLPIYKGEIPARGLGVAIETVDDNGNIFNPFSLVCQ</sequence>
<dbReference type="Gene3D" id="3.40.50.12780">
    <property type="entry name" value="N-terminal domain of ligase-like"/>
    <property type="match status" value="1"/>
</dbReference>
<feature type="non-terminal residue" evidence="2">
    <location>
        <position position="1"/>
    </location>
</feature>
<dbReference type="AlphaFoldDB" id="A0A8X6KQ79"/>
<organism evidence="2 3">
    <name type="scientific">Trichonephila clavata</name>
    <name type="common">Joro spider</name>
    <name type="synonym">Nephila clavata</name>
    <dbReference type="NCBI Taxonomy" id="2740835"/>
    <lineage>
        <taxon>Eukaryota</taxon>
        <taxon>Metazoa</taxon>
        <taxon>Ecdysozoa</taxon>
        <taxon>Arthropoda</taxon>
        <taxon>Chelicerata</taxon>
        <taxon>Arachnida</taxon>
        <taxon>Araneae</taxon>
        <taxon>Araneomorphae</taxon>
        <taxon>Entelegynae</taxon>
        <taxon>Araneoidea</taxon>
        <taxon>Nephilidae</taxon>
        <taxon>Trichonephila</taxon>
    </lineage>
</organism>
<dbReference type="GO" id="GO:0030729">
    <property type="term" value="F:acetoacetate-CoA ligase activity"/>
    <property type="evidence" value="ECO:0007669"/>
    <property type="project" value="TreeGrafter"/>
</dbReference>
<dbReference type="SUPFAM" id="SSF56801">
    <property type="entry name" value="Acetyl-CoA synthetase-like"/>
    <property type="match status" value="1"/>
</dbReference>
<accession>A0A8X6KQ79</accession>
<dbReference type="PROSITE" id="PS00455">
    <property type="entry name" value="AMP_BINDING"/>
    <property type="match status" value="1"/>
</dbReference>
<dbReference type="InterPro" id="IPR042099">
    <property type="entry name" value="ANL_N_sf"/>
</dbReference>
<dbReference type="PANTHER" id="PTHR42921">
    <property type="entry name" value="ACETOACETYL-COA SYNTHETASE"/>
    <property type="match status" value="1"/>
</dbReference>
<evidence type="ECO:0000313" key="2">
    <source>
        <dbReference type="EMBL" id="GFQ82835.1"/>
    </source>
</evidence>
<feature type="domain" description="AMP-dependent synthetase/ligase" evidence="1">
    <location>
        <begin position="19"/>
        <end position="196"/>
    </location>
</feature>
<comment type="caution">
    <text evidence="2">The sequence shown here is derived from an EMBL/GenBank/DDBJ whole genome shotgun (WGS) entry which is preliminary data.</text>
</comment>
<dbReference type="EMBL" id="BMAO01032510">
    <property type="protein sequence ID" value="GFQ82835.1"/>
    <property type="molecule type" value="Genomic_DNA"/>
</dbReference>
<dbReference type="InterPro" id="IPR000873">
    <property type="entry name" value="AMP-dep_synth/lig_dom"/>
</dbReference>
<dbReference type="Proteomes" id="UP000887116">
    <property type="component" value="Unassembled WGS sequence"/>
</dbReference>
<keyword evidence="3" id="KW-1185">Reference proteome</keyword>
<protein>
    <submittedName>
        <fullName evidence="2">Acetoacetyl-CoA synthetase</fullName>
    </submittedName>
</protein>
<reference evidence="2" key="1">
    <citation type="submission" date="2020-07" db="EMBL/GenBank/DDBJ databases">
        <title>Multicomponent nature underlies the extraordinary mechanical properties of spider dragline silk.</title>
        <authorList>
            <person name="Kono N."/>
            <person name="Nakamura H."/>
            <person name="Mori M."/>
            <person name="Yoshida Y."/>
            <person name="Ohtoshi R."/>
            <person name="Malay A.D."/>
            <person name="Moran D.A.P."/>
            <person name="Tomita M."/>
            <person name="Numata K."/>
            <person name="Arakawa K."/>
        </authorList>
    </citation>
    <scope>NUCLEOTIDE SEQUENCE</scope>
</reference>